<organism evidence="1 2">
    <name type="scientific">Floridaenema flaviceps BLCC-F50</name>
    <dbReference type="NCBI Taxonomy" id="3153642"/>
    <lineage>
        <taxon>Bacteria</taxon>
        <taxon>Bacillati</taxon>
        <taxon>Cyanobacteriota</taxon>
        <taxon>Cyanophyceae</taxon>
        <taxon>Oscillatoriophycideae</taxon>
        <taxon>Aerosakkonematales</taxon>
        <taxon>Aerosakkonemataceae</taxon>
        <taxon>Floridanema</taxon>
        <taxon>Floridanema flaviceps</taxon>
    </lineage>
</organism>
<dbReference type="Proteomes" id="UP001576784">
    <property type="component" value="Unassembled WGS sequence"/>
</dbReference>
<dbReference type="EMBL" id="JBHFNR010000306">
    <property type="protein sequence ID" value="MFB2898800.1"/>
    <property type="molecule type" value="Genomic_DNA"/>
</dbReference>
<keyword evidence="2" id="KW-1185">Reference proteome</keyword>
<gene>
    <name evidence="1" type="ORF">ACE1CI_38290</name>
</gene>
<reference evidence="1 2" key="1">
    <citation type="submission" date="2024-09" db="EMBL/GenBank/DDBJ databases">
        <title>Floridaenema gen nov. (Aerosakkonemataceae, Aerosakkonematales ord. nov., Cyanobacteria) from benthic tropical and subtropical fresh waters, with the description of four new species.</title>
        <authorList>
            <person name="Moretto J.A."/>
            <person name="Berthold D.E."/>
            <person name="Lefler F.W."/>
            <person name="Huang I.-S."/>
            <person name="Laughinghouse H. IV."/>
        </authorList>
    </citation>
    <scope>NUCLEOTIDE SEQUENCE [LARGE SCALE GENOMIC DNA]</scope>
    <source>
        <strain evidence="1 2">BLCC-F50</strain>
    </source>
</reference>
<evidence type="ECO:0000313" key="1">
    <source>
        <dbReference type="EMBL" id="MFB2898800.1"/>
    </source>
</evidence>
<feature type="non-terminal residue" evidence="1">
    <location>
        <position position="76"/>
    </location>
</feature>
<name>A0ABV4Y461_9CYAN</name>
<accession>A0ABV4Y461</accession>
<evidence type="ECO:0000313" key="2">
    <source>
        <dbReference type="Proteomes" id="UP001576784"/>
    </source>
</evidence>
<comment type="caution">
    <text evidence="1">The sequence shown here is derived from an EMBL/GenBank/DDBJ whole genome shotgun (WGS) entry which is preliminary data.</text>
</comment>
<sequence length="76" mass="8911">MRILSIHNNYQIRGGEDESRELEERLLLHMGHEVEVYQENNDRVPAINGVNLALRTVWSREAYNTVKQKLSDKAFD</sequence>
<protein>
    <submittedName>
        <fullName evidence="1">Glycosyltransferase family 1 protein</fullName>
    </submittedName>
</protein>
<proteinExistence type="predicted"/>